<dbReference type="InterPro" id="IPR019875">
    <property type="entry name" value="DapD_actinobacteria"/>
</dbReference>
<evidence type="ECO:0000256" key="9">
    <source>
        <dbReference type="HAMAP-Rule" id="MF_02122"/>
    </source>
</evidence>
<dbReference type="NCBIfam" id="TIGR03535">
    <property type="entry name" value="DapD_actino"/>
    <property type="match status" value="1"/>
</dbReference>
<keyword evidence="2 9" id="KW-0028">Amino-acid biosynthesis</keyword>
<dbReference type="RefSeq" id="WP_369341544.1">
    <property type="nucleotide sequence ID" value="NZ_CP129675.1"/>
</dbReference>
<dbReference type="GO" id="GO:0019877">
    <property type="term" value="P:diaminopimelate biosynthetic process"/>
    <property type="evidence" value="ECO:0007669"/>
    <property type="project" value="UniProtKB-UniRule"/>
</dbReference>
<dbReference type="HAMAP" id="MF_02122">
    <property type="entry name" value="DapD_type2"/>
    <property type="match status" value="1"/>
</dbReference>
<comment type="catalytic activity">
    <reaction evidence="9">
        <text>(S)-2,3,4,5-tetrahydrodipicolinate + succinyl-CoA + H2O = (S)-2-succinylamino-6-oxoheptanedioate + CoA</text>
        <dbReference type="Rhea" id="RHEA:17325"/>
        <dbReference type="ChEBI" id="CHEBI:15377"/>
        <dbReference type="ChEBI" id="CHEBI:15685"/>
        <dbReference type="ChEBI" id="CHEBI:16845"/>
        <dbReference type="ChEBI" id="CHEBI:57287"/>
        <dbReference type="ChEBI" id="CHEBI:57292"/>
        <dbReference type="EC" id="2.3.1.117"/>
    </reaction>
</comment>
<dbReference type="InterPro" id="IPR001451">
    <property type="entry name" value="Hexapep"/>
</dbReference>
<proteinExistence type="inferred from homology"/>
<comment type="function">
    <text evidence="9">Catalyzes the conversion of the cyclic tetrahydrodipicolinate (THDP) into the acyclic N-succinyl-L-2-amino-6-oxopimelate using succinyl-CoA.</text>
</comment>
<comment type="subunit">
    <text evidence="9">Homotrimer.</text>
</comment>
<feature type="binding site" evidence="9">
    <location>
        <position position="204"/>
    </location>
    <ligand>
        <name>succinyl-CoA</name>
        <dbReference type="ChEBI" id="CHEBI:57292"/>
    </ligand>
</feature>
<dbReference type="InterPro" id="IPR032784">
    <property type="entry name" value="THDPS_M"/>
</dbReference>
<evidence type="ECO:0000256" key="3">
    <source>
        <dbReference type="ARBA" id="ARBA00022679"/>
    </source>
</evidence>
<keyword evidence="6 9" id="KW-0220">Diaminopimelate biosynthesis</keyword>
<protein>
    <recommendedName>
        <fullName evidence="9">2,3,4,5-tetrahydropyridine-2,6-dicarboxylate N-succinyltransferase</fullName>
        <ecNumber evidence="9">2.3.1.117</ecNumber>
    </recommendedName>
    <alternativeName>
        <fullName evidence="9">Tetrahydrodipicolinate N-succinyltransferase</fullName>
        <shortName evidence="9">THDP succinyltransferase</shortName>
        <shortName evidence="9">THP succinyltransferase</shortName>
    </alternativeName>
    <alternativeName>
        <fullName evidence="9">Tetrahydropicolinate succinylase</fullName>
    </alternativeName>
</protein>
<dbReference type="InterPro" id="IPR011004">
    <property type="entry name" value="Trimer_LpxA-like_sf"/>
</dbReference>
<organism evidence="11">
    <name type="scientific">Bifidobacterium fermentum</name>
    <dbReference type="NCBI Taxonomy" id="3059035"/>
    <lineage>
        <taxon>Bacteria</taxon>
        <taxon>Bacillati</taxon>
        <taxon>Actinomycetota</taxon>
        <taxon>Actinomycetes</taxon>
        <taxon>Bifidobacteriales</taxon>
        <taxon>Bifidobacteriaceae</taxon>
        <taxon>Bifidobacterium</taxon>
    </lineage>
</organism>
<feature type="binding site" evidence="9">
    <location>
        <position position="245"/>
    </location>
    <ligand>
        <name>succinyl-CoA</name>
        <dbReference type="ChEBI" id="CHEBI:57292"/>
    </ligand>
</feature>
<dbReference type="GO" id="GO:0009089">
    <property type="term" value="P:lysine biosynthetic process via diaminopimelate"/>
    <property type="evidence" value="ECO:0007669"/>
    <property type="project" value="UniProtKB-UniRule"/>
</dbReference>
<keyword evidence="8 9" id="KW-0012">Acyltransferase</keyword>
<evidence type="ECO:0000313" key="12">
    <source>
        <dbReference type="EMBL" id="XDS49360.1"/>
    </source>
</evidence>
<feature type="binding site" evidence="9">
    <location>
        <position position="219"/>
    </location>
    <ligand>
        <name>succinyl-CoA</name>
        <dbReference type="ChEBI" id="CHEBI:57292"/>
    </ligand>
</feature>
<name>A0AB39U9V6_9BIFI</name>
<dbReference type="Pfam" id="PF14602">
    <property type="entry name" value="Hexapep_2"/>
    <property type="match status" value="1"/>
</dbReference>
<dbReference type="Gene3D" id="2.160.10.10">
    <property type="entry name" value="Hexapeptide repeat proteins"/>
    <property type="match status" value="1"/>
</dbReference>
<dbReference type="EC" id="2.3.1.117" evidence="9"/>
<dbReference type="KEGG" id="bfk:QN062_09400"/>
<comment type="similarity">
    <text evidence="9">Belongs to the type 2 tetrahydrodipicolinate N-succinyltransferase family.</text>
</comment>
<gene>
    <name evidence="9 11" type="primary">dapD</name>
    <name evidence="13" type="ORF">QN062_09400</name>
    <name evidence="12" type="ORF">QN216_03605</name>
    <name evidence="11" type="ORF">QN217_06840</name>
</gene>
<keyword evidence="5 9" id="KW-0460">Magnesium</keyword>
<evidence type="ECO:0000256" key="4">
    <source>
        <dbReference type="ARBA" id="ARBA00022723"/>
    </source>
</evidence>
<keyword evidence="1 9" id="KW-0963">Cytoplasm</keyword>
<evidence type="ECO:0000256" key="6">
    <source>
        <dbReference type="ARBA" id="ARBA00022915"/>
    </source>
</evidence>
<dbReference type="Pfam" id="PF14789">
    <property type="entry name" value="THDPS_M"/>
    <property type="match status" value="1"/>
</dbReference>
<feature type="binding site" evidence="9">
    <location>
        <position position="289"/>
    </location>
    <ligand>
        <name>succinyl-CoA</name>
        <dbReference type="ChEBI" id="CHEBI:57292"/>
    </ligand>
</feature>
<comment type="subcellular location">
    <subcellularLocation>
        <location evidence="9">Cytoplasm</location>
    </subcellularLocation>
</comment>
<reference evidence="11" key="1">
    <citation type="submission" date="2023-07" db="EMBL/GenBank/DDBJ databases">
        <title>Bifidobacterium aquikefiriaerophilum sp. nov. and Bifidobacterium eccum sp. nov., isolated from water kefir.</title>
        <authorList>
            <person name="Breselge S."/>
            <person name="Bellassi P."/>
            <person name="Barcenilla C."/>
            <person name="Alvarez-Ordonez A."/>
            <person name="Morelli L."/>
            <person name="Cotter P.D."/>
        </authorList>
    </citation>
    <scope>NUCLEOTIDE SEQUENCE</scope>
    <source>
        <strain evidence="13">WK012_4_13</strain>
        <strain evidence="12">WK013_4_14</strain>
        <strain evidence="11">WK048_4_13</strain>
    </source>
</reference>
<evidence type="ECO:0000256" key="1">
    <source>
        <dbReference type="ARBA" id="ARBA00022490"/>
    </source>
</evidence>
<dbReference type="EMBL" id="CP129682">
    <property type="protein sequence ID" value="XDS49360.1"/>
    <property type="molecule type" value="Genomic_DNA"/>
</dbReference>
<feature type="active site" description="Acyl-anhydride intermediate" evidence="9">
    <location>
        <position position="202"/>
    </location>
</feature>
<accession>A0AB39U9V6</accession>
<evidence type="ECO:0000259" key="10">
    <source>
        <dbReference type="Pfam" id="PF14789"/>
    </source>
</evidence>
<evidence type="ECO:0000256" key="8">
    <source>
        <dbReference type="ARBA" id="ARBA00023315"/>
    </source>
</evidence>
<dbReference type="CDD" id="cd04649">
    <property type="entry name" value="LbH_THP_succinylT_putative"/>
    <property type="match status" value="1"/>
</dbReference>
<evidence type="ECO:0000256" key="7">
    <source>
        <dbReference type="ARBA" id="ARBA00023154"/>
    </source>
</evidence>
<dbReference type="EMBL" id="CP129675">
    <property type="protein sequence ID" value="XDS45858.1"/>
    <property type="molecule type" value="Genomic_DNA"/>
</dbReference>
<sequence>MESSRTAWGWGLASISATGDTLDVWYPKLALGEVPEPSARPNHEFGNLIHDDADARGVRRIPVFTVSRLDDPIEDAADAYARLHLLSMRLAQPNTLNLDGIFAALTNVVWTNYGPFAVQDYGQRKMDVIQAASRNGFGTVADVNVLSIDKFPRMVDYVVPTGVRIGNADRIRLGAYLSEGTTVMHEGFVNYNAGTLGTSMVEGRISQGVVVGDGSDIGGGASIMGTLSGGGKHRVSIGEHSLLGANAGIGISLGNHCAVEAGLYVTAGTKITIYDKARIAAGEPLDIVKGAELSGKDHILFIRNSMSGAIEARSRSKGIELNAQLHTNA</sequence>
<dbReference type="SUPFAM" id="SSF51161">
    <property type="entry name" value="Trimeric LpxA-like enzymes"/>
    <property type="match status" value="1"/>
</dbReference>
<feature type="binding site" evidence="9">
    <location>
        <position position="222"/>
    </location>
    <ligand>
        <name>succinyl-CoA</name>
        <dbReference type="ChEBI" id="CHEBI:57292"/>
    </ligand>
</feature>
<dbReference type="GO" id="GO:0000287">
    <property type="term" value="F:magnesium ion binding"/>
    <property type="evidence" value="ECO:0007669"/>
    <property type="project" value="UniProtKB-UniRule"/>
</dbReference>
<feature type="binding site" evidence="9">
    <location>
        <begin position="260"/>
        <end position="261"/>
    </location>
    <ligand>
        <name>succinyl-CoA</name>
        <dbReference type="ChEBI" id="CHEBI:57292"/>
    </ligand>
</feature>
<dbReference type="EMBL" id="CP129683">
    <property type="protein sequence ID" value="XDS50580.1"/>
    <property type="molecule type" value="Genomic_DNA"/>
</dbReference>
<keyword evidence="4 9" id="KW-0479">Metal-binding</keyword>
<dbReference type="Gene3D" id="3.30.70.2010">
    <property type="match status" value="1"/>
</dbReference>
<feature type="binding site" evidence="9">
    <location>
        <position position="169"/>
    </location>
    <ligand>
        <name>Mg(2+)</name>
        <dbReference type="ChEBI" id="CHEBI:18420"/>
        <label>1</label>
        <note>ligand shared between trimeric partners</note>
    </ligand>
</feature>
<evidence type="ECO:0000313" key="13">
    <source>
        <dbReference type="EMBL" id="XDS50580.1"/>
    </source>
</evidence>
<dbReference type="Gene3D" id="3.30.60.70">
    <property type="entry name" value="Trimeric LpxA-like enzymes"/>
    <property type="match status" value="1"/>
</dbReference>
<comment type="pathway">
    <text evidence="9">Amino-acid biosynthesis; L-lysine biosynthesis via DAP pathway; LL-2,6-diaminopimelate from (S)-tetrahydrodipicolinate (succinylase route): step 1/3.</text>
</comment>
<evidence type="ECO:0000256" key="5">
    <source>
        <dbReference type="ARBA" id="ARBA00022842"/>
    </source>
</evidence>
<evidence type="ECO:0000256" key="2">
    <source>
        <dbReference type="ARBA" id="ARBA00022605"/>
    </source>
</evidence>
<dbReference type="InterPro" id="IPR026586">
    <property type="entry name" value="Type2_DapD"/>
</dbReference>
<keyword evidence="3 9" id="KW-0808">Transferase</keyword>
<dbReference type="InterPro" id="IPR038361">
    <property type="entry name" value="THDPS_M_sf"/>
</dbReference>
<feature type="binding site" evidence="9">
    <location>
        <position position="268"/>
    </location>
    <ligand>
        <name>succinyl-CoA</name>
        <dbReference type="ChEBI" id="CHEBI:57292"/>
    </ligand>
</feature>
<keyword evidence="7 9" id="KW-0457">Lysine biosynthesis</keyword>
<dbReference type="GO" id="GO:0005737">
    <property type="term" value="C:cytoplasm"/>
    <property type="evidence" value="ECO:0007669"/>
    <property type="project" value="UniProtKB-SubCell"/>
</dbReference>
<evidence type="ECO:0000313" key="11">
    <source>
        <dbReference type="EMBL" id="XDS45858.1"/>
    </source>
</evidence>
<dbReference type="AlphaFoldDB" id="A0AB39U9V6"/>
<feature type="domain" description="2,3,4,5-tetrahydropyridine-2,6-dicarboxylate N-succinyltransferase middle" evidence="10">
    <location>
        <begin position="105"/>
        <end position="153"/>
    </location>
</feature>
<comment type="caution">
    <text evidence="9">Lacks conserved residue(s) required for the propagation of feature annotation.</text>
</comment>
<feature type="binding site" evidence="9">
    <location>
        <position position="186"/>
    </location>
    <ligand>
        <name>Mg(2+)</name>
        <dbReference type="ChEBI" id="CHEBI:18420"/>
        <label>2</label>
        <note>ligand shared between trimeric partners</note>
    </ligand>
</feature>
<dbReference type="GO" id="GO:0008666">
    <property type="term" value="F:2,3,4,5-tetrahydropyridine-2,6-dicarboxylate N-succinyltransferase activity"/>
    <property type="evidence" value="ECO:0007669"/>
    <property type="project" value="UniProtKB-UniRule"/>
</dbReference>